<evidence type="ECO:0000313" key="4">
    <source>
        <dbReference type="Proteomes" id="UP000094784"/>
    </source>
</evidence>
<feature type="transmembrane region" description="Helical" evidence="1">
    <location>
        <begin position="143"/>
        <end position="168"/>
    </location>
</feature>
<proteinExistence type="predicted"/>
<evidence type="ECO:0000259" key="2">
    <source>
        <dbReference type="PROSITE" id="PS50887"/>
    </source>
</evidence>
<dbReference type="FunFam" id="3.30.70.270:FF:000001">
    <property type="entry name" value="Diguanylate cyclase domain protein"/>
    <property type="match status" value="1"/>
</dbReference>
<dbReference type="NCBIfam" id="TIGR00254">
    <property type="entry name" value="GGDEF"/>
    <property type="match status" value="1"/>
</dbReference>
<dbReference type="SUPFAM" id="SSF55785">
    <property type="entry name" value="PYP-like sensor domain (PAS domain)"/>
    <property type="match status" value="1"/>
</dbReference>
<dbReference type="EMBL" id="MECQ01000003">
    <property type="protein sequence ID" value="ODV53761.1"/>
    <property type="molecule type" value="Genomic_DNA"/>
</dbReference>
<dbReference type="PANTHER" id="PTHR45138:SF9">
    <property type="entry name" value="DIGUANYLATE CYCLASE DGCM-RELATED"/>
    <property type="match status" value="1"/>
</dbReference>
<dbReference type="Pfam" id="PF16927">
    <property type="entry name" value="HisKA_7TM"/>
    <property type="match status" value="1"/>
</dbReference>
<dbReference type="PROSITE" id="PS50887">
    <property type="entry name" value="GGDEF"/>
    <property type="match status" value="1"/>
</dbReference>
<dbReference type="InterPro" id="IPR050469">
    <property type="entry name" value="Diguanylate_Cyclase"/>
</dbReference>
<dbReference type="InterPro" id="IPR035965">
    <property type="entry name" value="PAS-like_dom_sf"/>
</dbReference>
<feature type="transmembrane region" description="Helical" evidence="1">
    <location>
        <begin position="40"/>
        <end position="62"/>
    </location>
</feature>
<keyword evidence="1" id="KW-1133">Transmembrane helix</keyword>
<dbReference type="PANTHER" id="PTHR45138">
    <property type="entry name" value="REGULATORY COMPONENTS OF SENSORY TRANSDUCTION SYSTEM"/>
    <property type="match status" value="1"/>
</dbReference>
<dbReference type="GO" id="GO:0043709">
    <property type="term" value="P:cell adhesion involved in single-species biofilm formation"/>
    <property type="evidence" value="ECO:0007669"/>
    <property type="project" value="TreeGrafter"/>
</dbReference>
<dbReference type="AlphaFoldDB" id="A0A1E4QZX7"/>
<dbReference type="GO" id="GO:0052621">
    <property type="term" value="F:diguanylate cyclase activity"/>
    <property type="evidence" value="ECO:0007669"/>
    <property type="project" value="TreeGrafter"/>
</dbReference>
<dbReference type="SMART" id="SM00267">
    <property type="entry name" value="GGDEF"/>
    <property type="match status" value="1"/>
</dbReference>
<name>A0A1E4QZX7_9BACI</name>
<keyword evidence="1" id="KW-0472">Membrane</keyword>
<dbReference type="InterPro" id="IPR000160">
    <property type="entry name" value="GGDEF_dom"/>
</dbReference>
<evidence type="ECO:0000256" key="1">
    <source>
        <dbReference type="SAM" id="Phobius"/>
    </source>
</evidence>
<dbReference type="RefSeq" id="WP_069483146.1">
    <property type="nucleotide sequence ID" value="NZ_KV766182.1"/>
</dbReference>
<organism evidence="3 4">
    <name type="scientific">Lysinibacillus fusiformis</name>
    <dbReference type="NCBI Taxonomy" id="28031"/>
    <lineage>
        <taxon>Bacteria</taxon>
        <taxon>Bacillati</taxon>
        <taxon>Bacillota</taxon>
        <taxon>Bacilli</taxon>
        <taxon>Bacillales</taxon>
        <taxon>Bacillaceae</taxon>
        <taxon>Lysinibacillus</taxon>
    </lineage>
</organism>
<reference evidence="3 4" key="1">
    <citation type="submission" date="2016-09" db="EMBL/GenBank/DDBJ databases">
        <title>Draft genome sequence of the soil isolate, Lysinibacillus fusiformis M5, a potential hypoxanthine producer.</title>
        <authorList>
            <person name="Gallegos-Monterrosa R."/>
            <person name="Maroti G."/>
            <person name="Balint B."/>
            <person name="Kovacs A.T."/>
        </authorList>
    </citation>
    <scope>NUCLEOTIDE SEQUENCE [LARGE SCALE GENOMIC DNA]</scope>
    <source>
        <strain evidence="3 4">M5</strain>
    </source>
</reference>
<feature type="transmembrane region" description="Helical" evidence="1">
    <location>
        <begin position="101"/>
        <end position="123"/>
    </location>
</feature>
<gene>
    <name evidence="3" type="ORF">BG258_20495</name>
</gene>
<dbReference type="Pfam" id="PF00990">
    <property type="entry name" value="GGDEF"/>
    <property type="match status" value="1"/>
</dbReference>
<feature type="transmembrane region" description="Helical" evidence="1">
    <location>
        <begin position="68"/>
        <end position="89"/>
    </location>
</feature>
<protein>
    <submittedName>
        <fullName evidence="3">Diguanylate cyclase</fullName>
    </submittedName>
</protein>
<dbReference type="Proteomes" id="UP000094784">
    <property type="component" value="Unassembled WGS sequence"/>
</dbReference>
<accession>A0A1E4QZX7</accession>
<evidence type="ECO:0000313" key="3">
    <source>
        <dbReference type="EMBL" id="ODV53761.1"/>
    </source>
</evidence>
<dbReference type="InterPro" id="IPR029787">
    <property type="entry name" value="Nucleotide_cyclase"/>
</dbReference>
<dbReference type="Gene3D" id="3.30.70.270">
    <property type="match status" value="1"/>
</dbReference>
<feature type="transmembrane region" description="Helical" evidence="1">
    <location>
        <begin position="6"/>
        <end position="28"/>
    </location>
</feature>
<comment type="caution">
    <text evidence="3">The sequence shown here is derived from an EMBL/GenBank/DDBJ whole genome shotgun (WGS) entry which is preliminary data.</text>
</comment>
<dbReference type="GO" id="GO:1902201">
    <property type="term" value="P:negative regulation of bacterial-type flagellum-dependent cell motility"/>
    <property type="evidence" value="ECO:0007669"/>
    <property type="project" value="TreeGrafter"/>
</dbReference>
<dbReference type="GO" id="GO:0005886">
    <property type="term" value="C:plasma membrane"/>
    <property type="evidence" value="ECO:0007669"/>
    <property type="project" value="TreeGrafter"/>
</dbReference>
<dbReference type="SUPFAM" id="SSF55073">
    <property type="entry name" value="Nucleotide cyclase"/>
    <property type="match status" value="1"/>
</dbReference>
<dbReference type="InterPro" id="IPR031621">
    <property type="entry name" value="HisKA_7TM"/>
</dbReference>
<dbReference type="CDD" id="cd01949">
    <property type="entry name" value="GGDEF"/>
    <property type="match status" value="1"/>
</dbReference>
<keyword evidence="1" id="KW-0812">Transmembrane</keyword>
<sequence length="523" mass="59167">MNSQLTAFITLCCTSGVLNLYLCLYVFLQRFNYTKIAQLFISYTAFITVYCFASAFCIIATSLEAIKIWTTILYVGMATSAPLGLLFIMQYLGFKLSKKTLIGILVIPAISIVLVATNDIHHLHYRIFEIDPVLGAPYIHQEIGLWYIIHGIFTFSSMFVAFLLVLTHWKETAKSYRPQLIALMCGQLIPIITAFVYLLGLTPKGMDPVPMVLWASSLLYLWSIHSSRLFRVMPVAKDAIFHSINDGVIVLDESFRLIEFNQACYKMMPPLTRSMFGMDFAKVWLEVTGQSIPFTWESVVKAQEFELDLTNCTYQVRITALQHVNHGSGLLLIFTDITEVKDLQKMLEKQAYYDELTQIYNRRAFFQQCNQAYVEAKGTSSSFTVVLMDIDHFKHVNDTYGHAVGDQVLVHVVKACQDELKHGELFARYGGEEFVLALRGCTSVEGEALANKLCQSVELEPLKTTEGIITTTISCGVAEGTNGEDTLYQLLNKADKALYSAKQAGRNRVHVYRDYEKAKIYNH</sequence>
<dbReference type="Gene3D" id="3.30.450.20">
    <property type="entry name" value="PAS domain"/>
    <property type="match status" value="1"/>
</dbReference>
<feature type="transmembrane region" description="Helical" evidence="1">
    <location>
        <begin position="180"/>
        <end position="199"/>
    </location>
</feature>
<dbReference type="InterPro" id="IPR043128">
    <property type="entry name" value="Rev_trsase/Diguanyl_cyclase"/>
</dbReference>
<feature type="domain" description="GGDEF" evidence="2">
    <location>
        <begin position="381"/>
        <end position="514"/>
    </location>
</feature>
<dbReference type="OrthoDB" id="9759607at2"/>